<feature type="binding site" evidence="13">
    <location>
        <position position="140"/>
    </location>
    <ligand>
        <name>NADPH</name>
        <dbReference type="ChEBI" id="CHEBI:57783"/>
    </ligand>
</feature>
<dbReference type="GO" id="GO:0051287">
    <property type="term" value="F:NAD binding"/>
    <property type="evidence" value="ECO:0007669"/>
    <property type="project" value="InterPro"/>
</dbReference>
<dbReference type="GO" id="GO:0008654">
    <property type="term" value="P:phospholipid biosynthetic process"/>
    <property type="evidence" value="ECO:0007669"/>
    <property type="project" value="UniProtKB-KW"/>
</dbReference>
<comment type="catalytic activity">
    <reaction evidence="13">
        <text>sn-glycerol 3-phosphate + NAD(+) = dihydroxyacetone phosphate + NADH + H(+)</text>
        <dbReference type="Rhea" id="RHEA:11092"/>
        <dbReference type="ChEBI" id="CHEBI:15378"/>
        <dbReference type="ChEBI" id="CHEBI:57540"/>
        <dbReference type="ChEBI" id="CHEBI:57597"/>
        <dbReference type="ChEBI" id="CHEBI:57642"/>
        <dbReference type="ChEBI" id="CHEBI:57945"/>
        <dbReference type="EC" id="1.1.1.94"/>
    </reaction>
</comment>
<dbReference type="GO" id="GO:0006650">
    <property type="term" value="P:glycerophospholipid metabolic process"/>
    <property type="evidence" value="ECO:0007669"/>
    <property type="project" value="UniProtKB-UniRule"/>
</dbReference>
<dbReference type="InterPro" id="IPR036291">
    <property type="entry name" value="NAD(P)-bd_dom_sf"/>
</dbReference>
<dbReference type="Gene3D" id="1.10.1040.10">
    <property type="entry name" value="N-(1-d-carboxylethyl)-l-norvaline Dehydrogenase, domain 2"/>
    <property type="match status" value="1"/>
</dbReference>
<comment type="similarity">
    <text evidence="1 13 17">Belongs to the NAD-dependent glycerol-3-phosphate dehydrogenase family.</text>
</comment>
<evidence type="ECO:0000313" key="21">
    <source>
        <dbReference type="Proteomes" id="UP001138997"/>
    </source>
</evidence>
<keyword evidence="7 13" id="KW-0594">Phospholipid biosynthesis</keyword>
<feature type="binding site" evidence="13">
    <location>
        <position position="244"/>
    </location>
    <ligand>
        <name>sn-glycerol 3-phosphate</name>
        <dbReference type="ChEBI" id="CHEBI:57597"/>
    </ligand>
</feature>
<keyword evidence="13" id="KW-0547">Nucleotide-binding</keyword>
<feature type="domain" description="Glycerol-3-phosphate dehydrogenase NAD-dependent C-terminal" evidence="19">
    <location>
        <begin position="180"/>
        <end position="319"/>
    </location>
</feature>
<feature type="binding site" evidence="13">
    <location>
        <position position="106"/>
    </location>
    <ligand>
        <name>NADPH</name>
        <dbReference type="ChEBI" id="CHEBI:57783"/>
    </ligand>
</feature>
<feature type="binding site" evidence="15">
    <location>
        <begin position="255"/>
        <end position="256"/>
    </location>
    <ligand>
        <name>substrate</name>
    </ligand>
</feature>
<dbReference type="EC" id="1.1.1.94" evidence="10 13"/>
<feature type="binding site" evidence="13">
    <location>
        <position position="106"/>
    </location>
    <ligand>
        <name>sn-glycerol 3-phosphate</name>
        <dbReference type="ChEBI" id="CHEBI:57597"/>
    </ligand>
</feature>
<feature type="binding site" evidence="16">
    <location>
        <position position="255"/>
    </location>
    <ligand>
        <name>NAD(+)</name>
        <dbReference type="ChEBI" id="CHEBI:57540"/>
    </ligand>
</feature>
<accession>A0A9X1NEY7</accession>
<dbReference type="AlphaFoldDB" id="A0A9X1NEY7"/>
<dbReference type="SUPFAM" id="SSF51735">
    <property type="entry name" value="NAD(P)-binding Rossmann-fold domains"/>
    <property type="match status" value="1"/>
</dbReference>
<gene>
    <name evidence="13" type="primary">gpsA</name>
    <name evidence="20" type="ORF">LR394_22835</name>
</gene>
<evidence type="ECO:0000256" key="14">
    <source>
        <dbReference type="PIRSR" id="PIRSR000114-1"/>
    </source>
</evidence>
<dbReference type="InterPro" id="IPR006168">
    <property type="entry name" value="G3P_DH_NAD-dep"/>
</dbReference>
<dbReference type="GO" id="GO:0046168">
    <property type="term" value="P:glycerol-3-phosphate catabolic process"/>
    <property type="evidence" value="ECO:0007669"/>
    <property type="project" value="InterPro"/>
</dbReference>
<dbReference type="PIRSF" id="PIRSF000114">
    <property type="entry name" value="Glycerol-3-P_dh"/>
    <property type="match status" value="1"/>
</dbReference>
<feature type="binding site" evidence="13">
    <location>
        <position position="33"/>
    </location>
    <ligand>
        <name>NADPH</name>
        <dbReference type="ChEBI" id="CHEBI:57783"/>
    </ligand>
</feature>
<dbReference type="GO" id="GO:0005975">
    <property type="term" value="P:carbohydrate metabolic process"/>
    <property type="evidence" value="ECO:0007669"/>
    <property type="project" value="InterPro"/>
</dbReference>
<dbReference type="InterPro" id="IPR013328">
    <property type="entry name" value="6PGD_dom2"/>
</dbReference>
<evidence type="ECO:0000256" key="2">
    <source>
        <dbReference type="ARBA" id="ARBA00022516"/>
    </source>
</evidence>
<dbReference type="NCBIfam" id="NF000942">
    <property type="entry name" value="PRK00094.1-4"/>
    <property type="match status" value="1"/>
</dbReference>
<evidence type="ECO:0000256" key="7">
    <source>
        <dbReference type="ARBA" id="ARBA00023209"/>
    </source>
</evidence>
<feature type="binding site" evidence="13">
    <location>
        <position position="32"/>
    </location>
    <ligand>
        <name>NADPH</name>
        <dbReference type="ChEBI" id="CHEBI:57783"/>
    </ligand>
</feature>
<feature type="binding site" evidence="13">
    <location>
        <position position="191"/>
    </location>
    <ligand>
        <name>sn-glycerol 3-phosphate</name>
        <dbReference type="ChEBI" id="CHEBI:57597"/>
    </ligand>
</feature>
<comment type="caution">
    <text evidence="20">The sequence shown here is derived from an EMBL/GenBank/DDBJ whole genome shotgun (WGS) entry which is preliminary data.</text>
</comment>
<feature type="binding site" evidence="13">
    <location>
        <position position="255"/>
    </location>
    <ligand>
        <name>NADPH</name>
        <dbReference type="ChEBI" id="CHEBI:57783"/>
    </ligand>
</feature>
<evidence type="ECO:0000256" key="11">
    <source>
        <dbReference type="ARBA" id="ARBA00069372"/>
    </source>
</evidence>
<evidence type="ECO:0000256" key="3">
    <source>
        <dbReference type="ARBA" id="ARBA00022857"/>
    </source>
</evidence>
<feature type="binding site" evidence="13">
    <location>
        <position position="254"/>
    </location>
    <ligand>
        <name>sn-glycerol 3-phosphate</name>
        <dbReference type="ChEBI" id="CHEBI:57597"/>
    </ligand>
</feature>
<dbReference type="RefSeq" id="WP_231445260.1">
    <property type="nucleotide sequence ID" value="NZ_JAJOMB010000013.1"/>
</dbReference>
<comment type="caution">
    <text evidence="13">Lacks conserved residue(s) required for the propagation of feature annotation.</text>
</comment>
<evidence type="ECO:0000256" key="8">
    <source>
        <dbReference type="ARBA" id="ARBA00023264"/>
    </source>
</evidence>
<protein>
    <recommendedName>
        <fullName evidence="11 13">Glycerol-3-phosphate dehydrogenase [NAD(P)+]</fullName>
        <ecNumber evidence="10 13">1.1.1.94</ecNumber>
    </recommendedName>
    <alternativeName>
        <fullName evidence="13">NAD(P)(+)-dependent glycerol-3-phosphate dehydrogenase</fullName>
    </alternativeName>
    <alternativeName>
        <fullName evidence="12 13">NAD(P)H-dependent dihydroxyacetone-phosphate reductase</fullName>
    </alternativeName>
</protein>
<comment type="catalytic activity">
    <reaction evidence="9">
        <text>sn-glycerol 3-phosphate + NADP(+) = dihydroxyacetone phosphate + NADPH + H(+)</text>
        <dbReference type="Rhea" id="RHEA:11096"/>
        <dbReference type="ChEBI" id="CHEBI:15378"/>
        <dbReference type="ChEBI" id="CHEBI:57597"/>
        <dbReference type="ChEBI" id="CHEBI:57642"/>
        <dbReference type="ChEBI" id="CHEBI:57783"/>
        <dbReference type="ChEBI" id="CHEBI:58349"/>
        <dbReference type="EC" id="1.1.1.94"/>
    </reaction>
    <physiologicalReaction direction="right-to-left" evidence="9">
        <dbReference type="Rhea" id="RHEA:11098"/>
    </physiologicalReaction>
</comment>
<evidence type="ECO:0000256" key="13">
    <source>
        <dbReference type="HAMAP-Rule" id="MF_00394"/>
    </source>
</evidence>
<feature type="binding site" evidence="16">
    <location>
        <begin position="8"/>
        <end position="13"/>
    </location>
    <ligand>
        <name>NAD(+)</name>
        <dbReference type="ChEBI" id="CHEBI:57540"/>
    </ligand>
</feature>
<organism evidence="20 21">
    <name type="scientific">Kineosporia babensis</name>
    <dbReference type="NCBI Taxonomy" id="499548"/>
    <lineage>
        <taxon>Bacteria</taxon>
        <taxon>Bacillati</taxon>
        <taxon>Actinomycetota</taxon>
        <taxon>Actinomycetes</taxon>
        <taxon>Kineosporiales</taxon>
        <taxon>Kineosporiaceae</taxon>
        <taxon>Kineosporia</taxon>
    </lineage>
</organism>
<feature type="binding site" evidence="13">
    <location>
        <position position="255"/>
    </location>
    <ligand>
        <name>sn-glycerol 3-phosphate</name>
        <dbReference type="ChEBI" id="CHEBI:57597"/>
    </ligand>
</feature>
<keyword evidence="13" id="KW-0963">Cytoplasm</keyword>
<proteinExistence type="inferred from homology"/>
<dbReference type="GO" id="GO:0005829">
    <property type="term" value="C:cytosol"/>
    <property type="evidence" value="ECO:0007669"/>
    <property type="project" value="TreeGrafter"/>
</dbReference>
<dbReference type="NCBIfam" id="NF000940">
    <property type="entry name" value="PRK00094.1-2"/>
    <property type="match status" value="1"/>
</dbReference>
<dbReference type="PROSITE" id="PS00957">
    <property type="entry name" value="NAD_G3PDH"/>
    <property type="match status" value="1"/>
</dbReference>
<dbReference type="PRINTS" id="PR00077">
    <property type="entry name" value="GPDHDRGNASE"/>
</dbReference>
<evidence type="ECO:0000259" key="19">
    <source>
        <dbReference type="Pfam" id="PF07479"/>
    </source>
</evidence>
<feature type="binding site" evidence="13">
    <location>
        <position position="256"/>
    </location>
    <ligand>
        <name>sn-glycerol 3-phosphate</name>
        <dbReference type="ChEBI" id="CHEBI:57597"/>
    </ligand>
</feature>
<feature type="binding site" evidence="13">
    <location>
        <position position="12"/>
    </location>
    <ligand>
        <name>NADPH</name>
        <dbReference type="ChEBI" id="CHEBI:57783"/>
    </ligand>
</feature>
<evidence type="ECO:0000256" key="6">
    <source>
        <dbReference type="ARBA" id="ARBA00023098"/>
    </source>
</evidence>
<feature type="active site" description="Proton acceptor" evidence="13 14">
    <location>
        <position position="191"/>
    </location>
</feature>
<keyword evidence="8 13" id="KW-1208">Phospholipid metabolism</keyword>
<dbReference type="InterPro" id="IPR011128">
    <property type="entry name" value="G3P_DH_NAD-dep_N"/>
</dbReference>
<keyword evidence="5 13" id="KW-0520">NAD</keyword>
<evidence type="ECO:0000256" key="9">
    <source>
        <dbReference type="ARBA" id="ARBA00052716"/>
    </source>
</evidence>
<keyword evidence="4 13" id="KW-0560">Oxidoreductase</keyword>
<evidence type="ECO:0000256" key="12">
    <source>
        <dbReference type="ARBA" id="ARBA00080511"/>
    </source>
</evidence>
<sequence length="333" mass="34372">MSRVAVMGTGSWGTTFAMVLADSGAKVTMWGRRAEVCAEIAEEHRNPQYLPGLELPATITANPDPAVALEGADIVVLAVPSQTLRTNLSAWKPFIGSSAVTVSLMKGVEKGTLRRMSEVIGEVLEIGPERNTVVSGPNLATEIAARQPTATVVACTDHNTAELVAAACSAPYFRPYTNHDVIGVELSGAVKNVIALAVGMVEGMGLGDNSKASIITRGLAEITRLGVSLGAEPATFAGLAGMGDLVATCASPLSRNRTFGVHLGQGMSVDETVAITNQTAEGVKSAGAILGLAKAHGVDMPIAEAVTGVVSGELPLSELAQSLLSRRRKSEFA</sequence>
<dbReference type="GO" id="GO:0047952">
    <property type="term" value="F:glycerol-3-phosphate dehydrogenase [NAD(P)+] activity"/>
    <property type="evidence" value="ECO:0007669"/>
    <property type="project" value="UniProtKB-UniRule"/>
</dbReference>
<keyword evidence="3 13" id="KW-0521">NADP</keyword>
<dbReference type="FunFam" id="3.40.50.720:FF:000019">
    <property type="entry name" value="Glycerol-3-phosphate dehydrogenase [NAD(P)+]"/>
    <property type="match status" value="1"/>
</dbReference>
<dbReference type="Proteomes" id="UP001138997">
    <property type="component" value="Unassembled WGS sequence"/>
</dbReference>
<feature type="binding site" evidence="13">
    <location>
        <position position="11"/>
    </location>
    <ligand>
        <name>NADPH</name>
        <dbReference type="ChEBI" id="CHEBI:57783"/>
    </ligand>
</feature>
<evidence type="ECO:0000256" key="17">
    <source>
        <dbReference type="RuleBase" id="RU000437"/>
    </source>
</evidence>
<evidence type="ECO:0000313" key="20">
    <source>
        <dbReference type="EMBL" id="MCD5313747.1"/>
    </source>
</evidence>
<comment type="subcellular location">
    <subcellularLocation>
        <location evidence="13">Cytoplasm</location>
    </subcellularLocation>
</comment>
<dbReference type="Gene3D" id="3.40.50.720">
    <property type="entry name" value="NAD(P)-binding Rossmann-like Domain"/>
    <property type="match status" value="1"/>
</dbReference>
<dbReference type="PANTHER" id="PTHR11728:SF1">
    <property type="entry name" value="GLYCEROL-3-PHOSPHATE DEHYDROGENASE [NAD(+)] 2, CHLOROPLASTIC"/>
    <property type="match status" value="1"/>
</dbReference>
<reference evidence="20" key="1">
    <citation type="submission" date="2021-11" db="EMBL/GenBank/DDBJ databases">
        <title>Streptomyces corallinus and Kineosporia corallina sp. nov., two new coral-derived marine actinobacteria.</title>
        <authorList>
            <person name="Buangrab K."/>
            <person name="Sutthacheep M."/>
            <person name="Yeemin T."/>
            <person name="Harunari E."/>
            <person name="Igarashi Y."/>
            <person name="Sripreechasak P."/>
            <person name="Kanchanasin P."/>
            <person name="Tanasupawat S."/>
            <person name="Phongsopitanun W."/>
        </authorList>
    </citation>
    <scope>NUCLEOTIDE SEQUENCE</scope>
    <source>
        <strain evidence="20">JCM 31032</strain>
    </source>
</reference>
<keyword evidence="2 13" id="KW-0444">Lipid biosynthesis</keyword>
<evidence type="ECO:0000256" key="1">
    <source>
        <dbReference type="ARBA" id="ARBA00011009"/>
    </source>
</evidence>
<feature type="binding site" evidence="13">
    <location>
        <position position="136"/>
    </location>
    <ligand>
        <name>sn-glycerol 3-phosphate</name>
        <dbReference type="ChEBI" id="CHEBI:57597"/>
    </ligand>
</feature>
<dbReference type="InterPro" id="IPR008927">
    <property type="entry name" value="6-PGluconate_DH-like_C_sf"/>
</dbReference>
<dbReference type="EMBL" id="JAJOMB010000013">
    <property type="protein sequence ID" value="MCD5313747.1"/>
    <property type="molecule type" value="Genomic_DNA"/>
</dbReference>
<dbReference type="HAMAP" id="MF_00394">
    <property type="entry name" value="NAD_Glyc3P_dehydrog"/>
    <property type="match status" value="1"/>
</dbReference>
<feature type="binding site" evidence="13">
    <location>
        <position position="49"/>
    </location>
    <ligand>
        <name>NADPH</name>
        <dbReference type="ChEBI" id="CHEBI:57783"/>
    </ligand>
</feature>
<comment type="pathway">
    <text evidence="13">Membrane lipid metabolism; glycerophospholipid metabolism.</text>
</comment>
<evidence type="ECO:0000256" key="5">
    <source>
        <dbReference type="ARBA" id="ARBA00023027"/>
    </source>
</evidence>
<evidence type="ECO:0000256" key="16">
    <source>
        <dbReference type="PIRSR" id="PIRSR000114-3"/>
    </source>
</evidence>
<evidence type="ECO:0000256" key="4">
    <source>
        <dbReference type="ARBA" id="ARBA00023002"/>
    </source>
</evidence>
<keyword evidence="6 13" id="KW-0443">Lipid metabolism</keyword>
<feature type="binding site" evidence="15">
    <location>
        <position position="106"/>
    </location>
    <ligand>
        <name>substrate</name>
    </ligand>
</feature>
<feature type="binding site" evidence="13">
    <location>
        <position position="281"/>
    </location>
    <ligand>
        <name>NADPH</name>
        <dbReference type="ChEBI" id="CHEBI:57783"/>
    </ligand>
</feature>
<dbReference type="InterPro" id="IPR006109">
    <property type="entry name" value="G3P_DH_NAD-dep_C"/>
</dbReference>
<evidence type="ECO:0000256" key="15">
    <source>
        <dbReference type="PIRSR" id="PIRSR000114-2"/>
    </source>
</evidence>
<feature type="domain" description="Glycerol-3-phosphate dehydrogenase NAD-dependent N-terminal" evidence="18">
    <location>
        <begin position="4"/>
        <end position="160"/>
    </location>
</feature>
<keyword evidence="21" id="KW-1185">Reference proteome</keyword>
<dbReference type="PANTHER" id="PTHR11728">
    <property type="entry name" value="GLYCEROL-3-PHOSPHATE DEHYDROGENASE"/>
    <property type="match status" value="1"/>
</dbReference>
<dbReference type="GO" id="GO:0046167">
    <property type="term" value="P:glycerol-3-phosphate biosynthetic process"/>
    <property type="evidence" value="ECO:0007669"/>
    <property type="project" value="UniProtKB-UniRule"/>
</dbReference>
<evidence type="ECO:0000256" key="10">
    <source>
        <dbReference type="ARBA" id="ARBA00066687"/>
    </source>
</evidence>
<name>A0A9X1NEY7_9ACTN</name>
<dbReference type="Pfam" id="PF07479">
    <property type="entry name" value="NAD_Gly3P_dh_C"/>
    <property type="match status" value="1"/>
</dbReference>
<evidence type="ECO:0000259" key="18">
    <source>
        <dbReference type="Pfam" id="PF01210"/>
    </source>
</evidence>
<dbReference type="Pfam" id="PF01210">
    <property type="entry name" value="NAD_Gly3P_dh_N"/>
    <property type="match status" value="1"/>
</dbReference>
<comment type="function">
    <text evidence="13">Catalyzes the reduction of the glycolytic intermediate dihydroxyacetone phosphate (DHAP) to sn-glycerol 3-phosphate (G3P), the key precursor for phospholipid synthesis.</text>
</comment>
<dbReference type="SUPFAM" id="SSF48179">
    <property type="entry name" value="6-phosphogluconate dehydrogenase C-terminal domain-like"/>
    <property type="match status" value="1"/>
</dbReference>
<feature type="binding site" evidence="16">
    <location>
        <position position="140"/>
    </location>
    <ligand>
        <name>NAD(+)</name>
        <dbReference type="ChEBI" id="CHEBI:57540"/>
    </ligand>
</feature>
<dbReference type="FunFam" id="1.10.1040.10:FF:000001">
    <property type="entry name" value="Glycerol-3-phosphate dehydrogenase [NAD(P)+]"/>
    <property type="match status" value="1"/>
</dbReference>